<comment type="caution">
    <text evidence="7">The sequence shown here is derived from an EMBL/GenBank/DDBJ whole genome shotgun (WGS) entry which is preliminary data.</text>
</comment>
<dbReference type="PROSITE" id="PS51257">
    <property type="entry name" value="PROKAR_LIPOPROTEIN"/>
    <property type="match status" value="1"/>
</dbReference>
<protein>
    <recommendedName>
        <fullName evidence="5">Ribonuclease VapC</fullName>
        <shortName evidence="5">RNase VapC</shortName>
        <ecNumber evidence="5">3.1.-.-</ecNumber>
    </recommendedName>
    <alternativeName>
        <fullName evidence="5">Toxin VapC</fullName>
    </alternativeName>
</protein>
<dbReference type="InterPro" id="IPR029060">
    <property type="entry name" value="PIN-like_dom_sf"/>
</dbReference>
<feature type="domain" description="PIN" evidence="6">
    <location>
        <begin position="4"/>
        <end position="120"/>
    </location>
</feature>
<gene>
    <name evidence="5" type="primary">vapC</name>
    <name evidence="7" type="ORF">HYY20_09395</name>
</gene>
<dbReference type="AlphaFoldDB" id="A0A932CPT6"/>
<dbReference type="GO" id="GO:0090729">
    <property type="term" value="F:toxin activity"/>
    <property type="evidence" value="ECO:0007669"/>
    <property type="project" value="UniProtKB-KW"/>
</dbReference>
<proteinExistence type="inferred from homology"/>
<evidence type="ECO:0000256" key="1">
    <source>
        <dbReference type="ARBA" id="ARBA00022649"/>
    </source>
</evidence>
<comment type="cofactor">
    <cofactor evidence="5">
        <name>Mg(2+)</name>
        <dbReference type="ChEBI" id="CHEBI:18420"/>
    </cofactor>
</comment>
<dbReference type="InterPro" id="IPR022907">
    <property type="entry name" value="VapC_family"/>
</dbReference>
<dbReference type="Proteomes" id="UP000769766">
    <property type="component" value="Unassembled WGS sequence"/>
</dbReference>
<evidence type="ECO:0000256" key="5">
    <source>
        <dbReference type="HAMAP-Rule" id="MF_00265"/>
    </source>
</evidence>
<accession>A0A932CPT6</accession>
<keyword evidence="3 5" id="KW-0479">Metal-binding</keyword>
<dbReference type="SUPFAM" id="SSF88723">
    <property type="entry name" value="PIN domain-like"/>
    <property type="match status" value="1"/>
</dbReference>
<dbReference type="GO" id="GO:0004540">
    <property type="term" value="F:RNA nuclease activity"/>
    <property type="evidence" value="ECO:0007669"/>
    <property type="project" value="InterPro"/>
</dbReference>
<organism evidence="7 8">
    <name type="scientific">Tectimicrobiota bacterium</name>
    <dbReference type="NCBI Taxonomy" id="2528274"/>
    <lineage>
        <taxon>Bacteria</taxon>
        <taxon>Pseudomonadati</taxon>
        <taxon>Nitrospinota/Tectimicrobiota group</taxon>
        <taxon>Candidatus Tectimicrobiota</taxon>
    </lineage>
</organism>
<comment type="similarity">
    <text evidence="5">Belongs to the PINc/VapC protein family.</text>
</comment>
<dbReference type="GO" id="GO:0016787">
    <property type="term" value="F:hydrolase activity"/>
    <property type="evidence" value="ECO:0007669"/>
    <property type="project" value="UniProtKB-KW"/>
</dbReference>
<keyword evidence="1 5" id="KW-1277">Toxin-antitoxin system</keyword>
<dbReference type="HAMAP" id="MF_00265">
    <property type="entry name" value="VapC_Nob1"/>
    <property type="match status" value="1"/>
</dbReference>
<sequence>MKAIDSNLLVYASLANHPAMTACEQYIAAHPAWLTNIVNLVELHRVLIGVYGVSESDADAKFTDFRNAIVFEDLTGALASAALPLRHTHGIDFNDAVLLQTCHQRGVTVLATDDSKLAAAGAELGIVIENPIDTALRAQMKQWEDQNLPAKGLPRILMRIHRWIGQRDAALAADFYSATQGLSRLV</sequence>
<reference evidence="7" key="1">
    <citation type="submission" date="2020-07" db="EMBL/GenBank/DDBJ databases">
        <title>Huge and variable diversity of episymbiotic CPR bacteria and DPANN archaea in groundwater ecosystems.</title>
        <authorList>
            <person name="He C.Y."/>
            <person name="Keren R."/>
            <person name="Whittaker M."/>
            <person name="Farag I.F."/>
            <person name="Doudna J."/>
            <person name="Cate J.H.D."/>
            <person name="Banfield J.F."/>
        </authorList>
    </citation>
    <scope>NUCLEOTIDE SEQUENCE</scope>
    <source>
        <strain evidence="7">NC_groundwater_672_Ag_B-0.1um_62_36</strain>
    </source>
</reference>
<evidence type="ECO:0000256" key="4">
    <source>
        <dbReference type="ARBA" id="ARBA00022801"/>
    </source>
</evidence>
<comment type="function">
    <text evidence="5">Toxic component of a toxin-antitoxin (TA) system. An RNase.</text>
</comment>
<keyword evidence="4 5" id="KW-0378">Hydrolase</keyword>
<dbReference type="InterPro" id="IPR002716">
    <property type="entry name" value="PIN_dom"/>
</dbReference>
<dbReference type="Pfam" id="PF01850">
    <property type="entry name" value="PIN"/>
    <property type="match status" value="1"/>
</dbReference>
<evidence type="ECO:0000313" key="7">
    <source>
        <dbReference type="EMBL" id="MBI2877081.1"/>
    </source>
</evidence>
<keyword evidence="2 5" id="KW-0540">Nuclease</keyword>
<dbReference type="EC" id="3.1.-.-" evidence="5"/>
<keyword evidence="5" id="KW-0460">Magnesium</keyword>
<evidence type="ECO:0000256" key="3">
    <source>
        <dbReference type="ARBA" id="ARBA00022723"/>
    </source>
</evidence>
<evidence type="ECO:0000259" key="6">
    <source>
        <dbReference type="Pfam" id="PF01850"/>
    </source>
</evidence>
<dbReference type="Gene3D" id="3.40.50.1010">
    <property type="entry name" value="5'-nuclease"/>
    <property type="match status" value="1"/>
</dbReference>
<evidence type="ECO:0000313" key="8">
    <source>
        <dbReference type="Proteomes" id="UP000769766"/>
    </source>
</evidence>
<dbReference type="GO" id="GO:0000287">
    <property type="term" value="F:magnesium ion binding"/>
    <property type="evidence" value="ECO:0007669"/>
    <property type="project" value="UniProtKB-UniRule"/>
</dbReference>
<evidence type="ECO:0000256" key="2">
    <source>
        <dbReference type="ARBA" id="ARBA00022722"/>
    </source>
</evidence>
<dbReference type="CDD" id="cd09854">
    <property type="entry name" value="PIN_VapC-like"/>
    <property type="match status" value="1"/>
</dbReference>
<dbReference type="EMBL" id="JACPRF010000282">
    <property type="protein sequence ID" value="MBI2877081.1"/>
    <property type="molecule type" value="Genomic_DNA"/>
</dbReference>
<keyword evidence="5" id="KW-0800">Toxin</keyword>
<feature type="binding site" evidence="5">
    <location>
        <position position="5"/>
    </location>
    <ligand>
        <name>Mg(2+)</name>
        <dbReference type="ChEBI" id="CHEBI:18420"/>
    </ligand>
</feature>
<name>A0A932CPT6_UNCTE</name>
<feature type="binding site" evidence="5">
    <location>
        <position position="95"/>
    </location>
    <ligand>
        <name>Mg(2+)</name>
        <dbReference type="ChEBI" id="CHEBI:18420"/>
    </ligand>
</feature>